<comment type="caution">
    <text evidence="1">The sequence shown here is derived from an EMBL/GenBank/DDBJ whole genome shotgun (WGS) entry which is preliminary data.</text>
</comment>
<dbReference type="PANTHER" id="PTHR46586">
    <property type="entry name" value="ANKYRIN REPEAT-CONTAINING PROTEIN"/>
    <property type="match status" value="1"/>
</dbReference>
<proteinExistence type="predicted"/>
<evidence type="ECO:0000313" key="2">
    <source>
        <dbReference type="Proteomes" id="UP000193411"/>
    </source>
</evidence>
<dbReference type="PANTHER" id="PTHR46586:SF3">
    <property type="entry name" value="ANKYRIN REPEAT-CONTAINING PROTEIN"/>
    <property type="match status" value="1"/>
</dbReference>
<dbReference type="Proteomes" id="UP000193411">
    <property type="component" value="Unassembled WGS sequence"/>
</dbReference>
<evidence type="ECO:0000313" key="1">
    <source>
        <dbReference type="EMBL" id="ORZ36853.1"/>
    </source>
</evidence>
<dbReference type="InterPro" id="IPR036770">
    <property type="entry name" value="Ankyrin_rpt-contain_sf"/>
</dbReference>
<sequence>MQPTPIEISELVLVHSIRLLVPNCDHVDRQGSSWHDCLGITATTKSILDVLPFAAAPWIRISAHNHIPAFSIDQLARLGSPAFSAIDAYLTLTGTRANAHRWRVSHMAIDNASANGHTHTLTLLLSHFGPSPLPYSTLAIDLASANGHTHVLDWWLASPIRPLKYTHHALTDASIHGHLNVMRWWKLSGLVYLYDVFRVLRSASRHGKLDVLQWYRDFLQGNMYCPPGVMEEAAARGDVAVLHWWTHKAGVPLLYKHAMDAATKHGHIHVLQWFVESGPRPLLFSVSVVEGAVDKRVQLWWKQSGLLESVSSAVEE</sequence>
<protein>
    <recommendedName>
        <fullName evidence="3">Ankyrin repeat-containing domain protein</fullName>
    </recommendedName>
</protein>
<dbReference type="SUPFAM" id="SSF140860">
    <property type="entry name" value="Pseudo ankyrin repeat-like"/>
    <property type="match status" value="2"/>
</dbReference>
<dbReference type="EMBL" id="MCFL01000015">
    <property type="protein sequence ID" value="ORZ36853.1"/>
    <property type="molecule type" value="Genomic_DNA"/>
</dbReference>
<accession>A0A1Y2HT11</accession>
<name>A0A1Y2HT11_9FUNG</name>
<dbReference type="Gene3D" id="1.25.40.20">
    <property type="entry name" value="Ankyrin repeat-containing domain"/>
    <property type="match status" value="1"/>
</dbReference>
<dbReference type="AlphaFoldDB" id="A0A1Y2HT11"/>
<reference evidence="1 2" key="1">
    <citation type="submission" date="2016-07" db="EMBL/GenBank/DDBJ databases">
        <title>Pervasive Adenine N6-methylation of Active Genes in Fungi.</title>
        <authorList>
            <consortium name="DOE Joint Genome Institute"/>
            <person name="Mondo S.J."/>
            <person name="Dannebaum R.O."/>
            <person name="Kuo R.C."/>
            <person name="Labutti K."/>
            <person name="Haridas S."/>
            <person name="Kuo A."/>
            <person name="Salamov A."/>
            <person name="Ahrendt S.R."/>
            <person name="Lipzen A."/>
            <person name="Sullivan W."/>
            <person name="Andreopoulos W.B."/>
            <person name="Clum A."/>
            <person name="Lindquist E."/>
            <person name="Daum C."/>
            <person name="Ramamoorthy G.K."/>
            <person name="Gryganskyi A."/>
            <person name="Culley D."/>
            <person name="Magnuson J.K."/>
            <person name="James T.Y."/>
            <person name="O'Malley M.A."/>
            <person name="Stajich J.E."/>
            <person name="Spatafora J.W."/>
            <person name="Visel A."/>
            <person name="Grigoriev I.V."/>
        </authorList>
    </citation>
    <scope>NUCLEOTIDE SEQUENCE [LARGE SCALE GENOMIC DNA]</scope>
    <source>
        <strain evidence="1 2">PL171</strain>
    </source>
</reference>
<organism evidence="1 2">
    <name type="scientific">Catenaria anguillulae PL171</name>
    <dbReference type="NCBI Taxonomy" id="765915"/>
    <lineage>
        <taxon>Eukaryota</taxon>
        <taxon>Fungi</taxon>
        <taxon>Fungi incertae sedis</taxon>
        <taxon>Blastocladiomycota</taxon>
        <taxon>Blastocladiomycetes</taxon>
        <taxon>Blastocladiales</taxon>
        <taxon>Catenariaceae</taxon>
        <taxon>Catenaria</taxon>
    </lineage>
</organism>
<gene>
    <name evidence="1" type="ORF">BCR44DRAFT_49618</name>
</gene>
<keyword evidence="2" id="KW-1185">Reference proteome</keyword>
<dbReference type="InterPro" id="IPR052050">
    <property type="entry name" value="SecEffector_AnkRepeat"/>
</dbReference>
<evidence type="ECO:0008006" key="3">
    <source>
        <dbReference type="Google" id="ProtNLM"/>
    </source>
</evidence>
<dbReference type="OrthoDB" id="60283at2759"/>